<feature type="transmembrane region" description="Helical" evidence="1">
    <location>
        <begin position="6"/>
        <end position="28"/>
    </location>
</feature>
<keyword evidence="1" id="KW-0472">Membrane</keyword>
<evidence type="ECO:0000256" key="1">
    <source>
        <dbReference type="SAM" id="Phobius"/>
    </source>
</evidence>
<dbReference type="VEuPathDB" id="FungiDB:I7I53_02378"/>
<dbReference type="Proteomes" id="UP000663419">
    <property type="component" value="Chromosome 3"/>
</dbReference>
<name>A0A8A1LL76_AJEC8</name>
<dbReference type="AlphaFoldDB" id="A0A8A1LL76"/>
<evidence type="ECO:0000313" key="3">
    <source>
        <dbReference type="Proteomes" id="UP000663419"/>
    </source>
</evidence>
<reference evidence="2" key="1">
    <citation type="submission" date="2021-01" db="EMBL/GenBank/DDBJ databases">
        <title>Chromosome-level genome assembly of a human fungal pathogen reveals clustering of transcriptionally co-regulated genes.</title>
        <authorList>
            <person name="Voorhies M."/>
            <person name="Cohen S."/>
            <person name="Shea T.P."/>
            <person name="Petrus S."/>
            <person name="Munoz J.F."/>
            <person name="Poplawski S."/>
            <person name="Goldman W.E."/>
            <person name="Michael T."/>
            <person name="Cuomo C.A."/>
            <person name="Sil A."/>
            <person name="Beyhan S."/>
        </authorList>
    </citation>
    <scope>NUCLEOTIDE SEQUENCE</scope>
    <source>
        <strain evidence="2">H88</strain>
    </source>
</reference>
<keyword evidence="1" id="KW-1133">Transmembrane helix</keyword>
<evidence type="ECO:0000313" key="2">
    <source>
        <dbReference type="EMBL" id="QSS54729.1"/>
    </source>
</evidence>
<dbReference type="EMBL" id="CP069104">
    <property type="protein sequence ID" value="QSS54729.1"/>
    <property type="molecule type" value="Genomic_DNA"/>
</dbReference>
<proteinExistence type="predicted"/>
<organism evidence="2 3">
    <name type="scientific">Ajellomyces capsulatus (strain H88)</name>
    <name type="common">Darling's disease fungus</name>
    <name type="synonym">Histoplasma capsulatum</name>
    <dbReference type="NCBI Taxonomy" id="544711"/>
    <lineage>
        <taxon>Eukaryota</taxon>
        <taxon>Fungi</taxon>
        <taxon>Dikarya</taxon>
        <taxon>Ascomycota</taxon>
        <taxon>Pezizomycotina</taxon>
        <taxon>Eurotiomycetes</taxon>
        <taxon>Eurotiomycetidae</taxon>
        <taxon>Onygenales</taxon>
        <taxon>Ajellomycetaceae</taxon>
        <taxon>Histoplasma</taxon>
    </lineage>
</organism>
<accession>A0A8A1LL76</accession>
<keyword evidence="1" id="KW-0812">Transmembrane</keyword>
<protein>
    <submittedName>
        <fullName evidence="2">Uncharacterized protein</fullName>
    </submittedName>
</protein>
<sequence length="92" mass="10771">MLSFYILLFFYFHFFFSFFGFFSLYPFVAIIRLGVGLALGILFVHLFPGCYCGILYVIYFYSVSEGSSWMNRRRYRFTGRGRKGVPDHAVVG</sequence>
<gene>
    <name evidence="2" type="ORF">I7I53_02378</name>
</gene>
<feature type="transmembrane region" description="Helical" evidence="1">
    <location>
        <begin position="35"/>
        <end position="61"/>
    </location>
</feature>